<dbReference type="GO" id="GO:0030151">
    <property type="term" value="F:molybdenum ion binding"/>
    <property type="evidence" value="ECO:0007669"/>
    <property type="project" value="InterPro"/>
</dbReference>
<evidence type="ECO:0000313" key="3">
    <source>
        <dbReference type="Proteomes" id="UP000318590"/>
    </source>
</evidence>
<organism evidence="2 3">
    <name type="scientific">Palleronia caenipelagi</name>
    <dbReference type="NCBI Taxonomy" id="2489174"/>
    <lineage>
        <taxon>Bacteria</taxon>
        <taxon>Pseudomonadati</taxon>
        <taxon>Pseudomonadota</taxon>
        <taxon>Alphaproteobacteria</taxon>
        <taxon>Rhodobacterales</taxon>
        <taxon>Roseobacteraceae</taxon>
        <taxon>Palleronia</taxon>
    </lineage>
</organism>
<reference evidence="2 3" key="1">
    <citation type="submission" date="2019-06" db="EMBL/GenBank/DDBJ databases">
        <title>Paenimaribius caenipelagi gen. nov., sp. nov., isolated from a tidal flat.</title>
        <authorList>
            <person name="Yoon J.-H."/>
        </authorList>
    </citation>
    <scope>NUCLEOTIDE SEQUENCE [LARGE SCALE GENOMIC DNA]</scope>
    <source>
        <strain evidence="2 3">JBTF-M29</strain>
    </source>
</reference>
<evidence type="ECO:0000313" key="2">
    <source>
        <dbReference type="EMBL" id="TRD22191.1"/>
    </source>
</evidence>
<keyword evidence="3" id="KW-1185">Reference proteome</keyword>
<dbReference type="PANTHER" id="PTHR36930">
    <property type="entry name" value="METAL-SULFUR CLUSTER BIOSYNTHESIS PROTEINS YUAD-RELATED"/>
    <property type="match status" value="1"/>
</dbReference>
<dbReference type="InterPro" id="IPR052716">
    <property type="entry name" value="MOSC_domain"/>
</dbReference>
<dbReference type="PROSITE" id="PS51340">
    <property type="entry name" value="MOSC"/>
    <property type="match status" value="1"/>
</dbReference>
<dbReference type="Pfam" id="PF03473">
    <property type="entry name" value="MOSC"/>
    <property type="match status" value="1"/>
</dbReference>
<dbReference type="Proteomes" id="UP000318590">
    <property type="component" value="Unassembled WGS sequence"/>
</dbReference>
<dbReference type="EMBL" id="VFSV01000007">
    <property type="protein sequence ID" value="TRD22191.1"/>
    <property type="molecule type" value="Genomic_DNA"/>
</dbReference>
<dbReference type="GO" id="GO:0003824">
    <property type="term" value="F:catalytic activity"/>
    <property type="evidence" value="ECO:0007669"/>
    <property type="project" value="InterPro"/>
</dbReference>
<feature type="domain" description="MOSC" evidence="1">
    <location>
        <begin position="98"/>
        <end position="244"/>
    </location>
</feature>
<dbReference type="Pfam" id="PF03476">
    <property type="entry name" value="MOSC_N"/>
    <property type="match status" value="1"/>
</dbReference>
<sequence length="244" mass="26252">MKVTDLWRYPLKGLGRERLEQVYLTTDSALPGDRAWAVRHANGVEAEGWRPCNEFLRTASGPLLAAVELSSNGDTLTLIHPERPAGRFALPEDGAQLIDWVRPLWPESRPAPVAVVPGPASTGMSDNGQATLSILNQSSLNALSACAGVPVDQRRFRGNIVIDGAEPWAEFNWIGKRLTLGSITVEVTEVITRCRATEASPETGTRDVNTLAILRDQFGHQDFGVYARVVSGGSLAVGDAVALA</sequence>
<evidence type="ECO:0000259" key="1">
    <source>
        <dbReference type="PROSITE" id="PS51340"/>
    </source>
</evidence>
<gene>
    <name evidence="2" type="ORF">FEV53_05570</name>
</gene>
<dbReference type="Gene3D" id="2.40.33.20">
    <property type="entry name" value="PK beta-barrel domain-like"/>
    <property type="match status" value="1"/>
</dbReference>
<dbReference type="AlphaFoldDB" id="A0A547Q747"/>
<name>A0A547Q747_9RHOB</name>
<dbReference type="RefSeq" id="WP_142833829.1">
    <property type="nucleotide sequence ID" value="NZ_VFSV01000007.1"/>
</dbReference>
<dbReference type="PANTHER" id="PTHR36930:SF1">
    <property type="entry name" value="MOSC DOMAIN-CONTAINING PROTEIN"/>
    <property type="match status" value="1"/>
</dbReference>
<comment type="caution">
    <text evidence="2">The sequence shown here is derived from an EMBL/GenBank/DDBJ whole genome shotgun (WGS) entry which is preliminary data.</text>
</comment>
<accession>A0A547Q747</accession>
<protein>
    <submittedName>
        <fullName evidence="2">MOSC domain-containing protein</fullName>
    </submittedName>
</protein>
<dbReference type="OrthoDB" id="581532at2"/>
<dbReference type="InterPro" id="IPR005302">
    <property type="entry name" value="MoCF_Sase_C"/>
</dbReference>
<dbReference type="InterPro" id="IPR005303">
    <property type="entry name" value="MOCOS_middle"/>
</dbReference>
<proteinExistence type="predicted"/>
<dbReference type="GO" id="GO:0030170">
    <property type="term" value="F:pyridoxal phosphate binding"/>
    <property type="evidence" value="ECO:0007669"/>
    <property type="project" value="InterPro"/>
</dbReference>
<dbReference type="InterPro" id="IPR011037">
    <property type="entry name" value="Pyrv_Knase-like_insert_dom_sf"/>
</dbReference>
<dbReference type="SUPFAM" id="SSF50800">
    <property type="entry name" value="PK beta-barrel domain-like"/>
    <property type="match status" value="1"/>
</dbReference>